<evidence type="ECO:0000256" key="1">
    <source>
        <dbReference type="SAM" id="MobiDB-lite"/>
    </source>
</evidence>
<name>A0A433TU84_ELYCH</name>
<dbReference type="PROSITE" id="PS51354">
    <property type="entry name" value="GLUTAREDOXIN_2"/>
    <property type="match status" value="1"/>
</dbReference>
<dbReference type="Gene3D" id="3.40.30.10">
    <property type="entry name" value="Glutaredoxin"/>
    <property type="match status" value="1"/>
</dbReference>
<dbReference type="SUPFAM" id="SSF52833">
    <property type="entry name" value="Thioredoxin-like"/>
    <property type="match status" value="1"/>
</dbReference>
<evidence type="ECO:0000313" key="3">
    <source>
        <dbReference type="Proteomes" id="UP000271974"/>
    </source>
</evidence>
<protein>
    <submittedName>
        <fullName evidence="2">Uncharacterized protein</fullName>
    </submittedName>
</protein>
<reference evidence="2 3" key="1">
    <citation type="submission" date="2019-01" db="EMBL/GenBank/DDBJ databases">
        <title>A draft genome assembly of the solar-powered sea slug Elysia chlorotica.</title>
        <authorList>
            <person name="Cai H."/>
            <person name="Li Q."/>
            <person name="Fang X."/>
            <person name="Li J."/>
            <person name="Curtis N.E."/>
            <person name="Altenburger A."/>
            <person name="Shibata T."/>
            <person name="Feng M."/>
            <person name="Maeda T."/>
            <person name="Schwartz J.A."/>
            <person name="Shigenobu S."/>
            <person name="Lundholm N."/>
            <person name="Nishiyama T."/>
            <person name="Yang H."/>
            <person name="Hasebe M."/>
            <person name="Li S."/>
            <person name="Pierce S.K."/>
            <person name="Wang J."/>
        </authorList>
    </citation>
    <scope>NUCLEOTIDE SEQUENCE [LARGE SCALE GENOMIC DNA]</scope>
    <source>
        <strain evidence="2">EC2010</strain>
        <tissue evidence="2">Whole organism of an adult</tissue>
    </source>
</reference>
<dbReference type="EMBL" id="RQTK01000181">
    <property type="protein sequence ID" value="RUS85117.1"/>
    <property type="molecule type" value="Genomic_DNA"/>
</dbReference>
<dbReference type="InterPro" id="IPR036249">
    <property type="entry name" value="Thioredoxin-like_sf"/>
</dbReference>
<dbReference type="Proteomes" id="UP000271974">
    <property type="component" value="Unassembled WGS sequence"/>
</dbReference>
<sequence length="286" mass="32099">MAYKQRNGQRAAVNFIEWKLKKNNIVLFTKSYSPEGQECHRLLRSCTGVNDKNYDCVCYEKRTDTPEFENYLWMLSGTNNRESQHVFIRGDYLGGYWKILKLNESGKLQRIINNLALFSPGSKNYRNSNKSWNLALEADPDVLPDLVLKVRINNTYHGTIFGIIPCSANDMHHVDCEHFGAPWPRNLPPLQPIASSSTIFARPLGSDGASLTPRHSVYSISSKAHQLVRLTNRTCSVADNEGVREQRSGLESKIEVSEIANTASSDLKTPASKGTVSSKAKGKKHK</sequence>
<organism evidence="2 3">
    <name type="scientific">Elysia chlorotica</name>
    <name type="common">Eastern emerald elysia</name>
    <name type="synonym">Sea slug</name>
    <dbReference type="NCBI Taxonomy" id="188477"/>
    <lineage>
        <taxon>Eukaryota</taxon>
        <taxon>Metazoa</taxon>
        <taxon>Spiralia</taxon>
        <taxon>Lophotrochozoa</taxon>
        <taxon>Mollusca</taxon>
        <taxon>Gastropoda</taxon>
        <taxon>Heterobranchia</taxon>
        <taxon>Euthyneura</taxon>
        <taxon>Panpulmonata</taxon>
        <taxon>Sacoglossa</taxon>
        <taxon>Placobranchoidea</taxon>
        <taxon>Plakobranchidae</taxon>
        <taxon>Elysia</taxon>
    </lineage>
</organism>
<accession>A0A433TU84</accession>
<feature type="region of interest" description="Disordered" evidence="1">
    <location>
        <begin position="260"/>
        <end position="286"/>
    </location>
</feature>
<feature type="compositionally biased region" description="Polar residues" evidence="1">
    <location>
        <begin position="260"/>
        <end position="278"/>
    </location>
</feature>
<gene>
    <name evidence="2" type="ORF">EGW08_007122</name>
</gene>
<dbReference type="AlphaFoldDB" id="A0A433TU84"/>
<dbReference type="OrthoDB" id="418495at2759"/>
<evidence type="ECO:0000313" key="2">
    <source>
        <dbReference type="EMBL" id="RUS85117.1"/>
    </source>
</evidence>
<keyword evidence="3" id="KW-1185">Reference proteome</keyword>
<comment type="caution">
    <text evidence="2">The sequence shown here is derived from an EMBL/GenBank/DDBJ whole genome shotgun (WGS) entry which is preliminary data.</text>
</comment>
<proteinExistence type="predicted"/>